<dbReference type="PROSITE" id="PS00028">
    <property type="entry name" value="ZINC_FINGER_C2H2_1"/>
    <property type="match status" value="6"/>
</dbReference>
<sequence length="496" mass="55874">MAISDMATFTSVSNCILTFVNKHFILQFVESCKFFNMDYNIHKICRVCLEEGALTSIYSTEFAMMPCTMLMMCAKIRVYKSDGLPAVICNNCIYRLGVAYHFKQECENSDMRLRQYLGLQDRGYGFCDVETNTDLPVASLSHKPPTYLEPDSEEESDIGENVKKSKRRSRYQRKPPEEHKRRGPKPLPKLPQTCYECNKTFKCSAQLQMHLRTHTGEKPFGCSYCPRRFAQKYNLHIHQRTHTGERPFQCEICSKQFSALGNFQAHQKIHSGIRDQLCPVCQKAFYNAGDLTKHMVTHAQLKGHHCDVCGKSFSRQRDMQAHKRKQHILHERSEDDEDEAVDTTCPDPIVVVGGVVPNSSLQGTAVLQESFKCPDCDKEFGSASSLSVHFRSHANSNLLNLPLTSQMPHHYHAAAPPPPPPPTHATLTHDGLHPHTHHLSLNTSLQPNHPTHMTHHPTMAHMLAAAQPPPPPPPAASAQSTAALSMMHAAQRLHAF</sequence>
<dbReference type="Pfam" id="PF00096">
    <property type="entry name" value="zf-C2H2"/>
    <property type="match status" value="5"/>
</dbReference>
<dbReference type="SUPFAM" id="SSF57716">
    <property type="entry name" value="Glucocorticoid receptor-like (DNA-binding domain)"/>
    <property type="match status" value="1"/>
</dbReference>
<dbReference type="Proteomes" id="UP001652620">
    <property type="component" value="Chromosome 1"/>
</dbReference>
<evidence type="ECO:0000256" key="1">
    <source>
        <dbReference type="ARBA" id="ARBA00004123"/>
    </source>
</evidence>
<evidence type="ECO:0000313" key="13">
    <source>
        <dbReference type="RefSeq" id="XP_011207014.2"/>
    </source>
</evidence>
<evidence type="ECO:0000313" key="12">
    <source>
        <dbReference type="Proteomes" id="UP001652620"/>
    </source>
</evidence>
<proteinExistence type="predicted"/>
<evidence type="ECO:0000256" key="5">
    <source>
        <dbReference type="ARBA" id="ARBA00022833"/>
    </source>
</evidence>
<evidence type="ECO:0000256" key="6">
    <source>
        <dbReference type="ARBA" id="ARBA00023242"/>
    </source>
</evidence>
<reference evidence="13" key="2">
    <citation type="submission" date="2025-08" db="UniProtKB">
        <authorList>
            <consortium name="RefSeq"/>
        </authorList>
    </citation>
    <scope>IDENTIFICATION</scope>
    <source>
        <tissue evidence="13">Adult</tissue>
    </source>
</reference>
<evidence type="ECO:0000259" key="10">
    <source>
        <dbReference type="PROSITE" id="PS50157"/>
    </source>
</evidence>
<evidence type="ECO:0000259" key="11">
    <source>
        <dbReference type="PROSITE" id="PS51915"/>
    </source>
</evidence>
<protein>
    <submittedName>
        <fullName evidence="13">Zinc finger protein 628</fullName>
    </submittedName>
</protein>
<feature type="domain" description="C2H2-type" evidence="10">
    <location>
        <begin position="304"/>
        <end position="335"/>
    </location>
</feature>
<keyword evidence="3" id="KW-0677">Repeat</keyword>
<dbReference type="InterPro" id="IPR036236">
    <property type="entry name" value="Znf_C2H2_sf"/>
</dbReference>
<keyword evidence="2 8" id="KW-0479">Metal-binding</keyword>
<feature type="binding site" evidence="8">
    <location>
        <position position="89"/>
    </location>
    <ligand>
        <name>Zn(2+)</name>
        <dbReference type="ChEBI" id="CHEBI:29105"/>
    </ligand>
</feature>
<evidence type="ECO:0000256" key="9">
    <source>
        <dbReference type="SAM" id="MobiDB-lite"/>
    </source>
</evidence>
<evidence type="ECO:0000256" key="2">
    <source>
        <dbReference type="ARBA" id="ARBA00022723"/>
    </source>
</evidence>
<feature type="binding site" evidence="8">
    <location>
        <position position="92"/>
    </location>
    <ligand>
        <name>Zn(2+)</name>
        <dbReference type="ChEBI" id="CHEBI:29105"/>
    </ligand>
</feature>
<dbReference type="SUPFAM" id="SSF57667">
    <property type="entry name" value="beta-beta-alpha zinc fingers"/>
    <property type="match status" value="4"/>
</dbReference>
<keyword evidence="5 8" id="KW-0862">Zinc</keyword>
<dbReference type="PROSITE" id="PS51915">
    <property type="entry name" value="ZAD"/>
    <property type="match status" value="1"/>
</dbReference>
<dbReference type="SMART" id="SM00355">
    <property type="entry name" value="ZnF_C2H2"/>
    <property type="match status" value="6"/>
</dbReference>
<evidence type="ECO:0000256" key="3">
    <source>
        <dbReference type="ARBA" id="ARBA00022737"/>
    </source>
</evidence>
<feature type="region of interest" description="Disordered" evidence="9">
    <location>
        <begin position="408"/>
        <end position="455"/>
    </location>
</feature>
<comment type="subcellular location">
    <subcellularLocation>
        <location evidence="1">Nucleus</location>
    </subcellularLocation>
</comment>
<gene>
    <name evidence="13" type="primary">LOC105228761</name>
</gene>
<feature type="binding site" evidence="8">
    <location>
        <position position="45"/>
    </location>
    <ligand>
        <name>Zn(2+)</name>
        <dbReference type="ChEBI" id="CHEBI:29105"/>
    </ligand>
</feature>
<dbReference type="OrthoDB" id="8117402at2759"/>
<feature type="domain" description="C2H2-type" evidence="10">
    <location>
        <begin position="248"/>
        <end position="275"/>
    </location>
</feature>
<feature type="region of interest" description="Disordered" evidence="9">
    <location>
        <begin position="137"/>
        <end position="187"/>
    </location>
</feature>
<feature type="domain" description="C2H2-type" evidence="10">
    <location>
        <begin position="276"/>
        <end position="303"/>
    </location>
</feature>
<keyword evidence="4 7" id="KW-0863">Zinc-finger</keyword>
<dbReference type="PANTHER" id="PTHR16515:SF57">
    <property type="entry name" value="ZINC FINGER PROTEIN 154-LIKE"/>
    <property type="match status" value="1"/>
</dbReference>
<feature type="domain" description="ZAD" evidence="11">
    <location>
        <begin position="43"/>
        <end position="116"/>
    </location>
</feature>
<dbReference type="Gene3D" id="3.40.1800.20">
    <property type="match status" value="1"/>
</dbReference>
<evidence type="ECO:0000256" key="8">
    <source>
        <dbReference type="PROSITE-ProRule" id="PRU01263"/>
    </source>
</evidence>
<dbReference type="SMART" id="SM00868">
    <property type="entry name" value="zf-AD"/>
    <property type="match status" value="1"/>
</dbReference>
<evidence type="ECO:0000256" key="7">
    <source>
        <dbReference type="PROSITE-ProRule" id="PRU00042"/>
    </source>
</evidence>
<keyword evidence="12" id="KW-1185">Reference proteome</keyword>
<dbReference type="GeneID" id="105228761"/>
<organism evidence="12 13">
    <name type="scientific">Bactrocera dorsalis</name>
    <name type="common">Oriental fruit fly</name>
    <name type="synonym">Dacus dorsalis</name>
    <dbReference type="NCBI Taxonomy" id="27457"/>
    <lineage>
        <taxon>Eukaryota</taxon>
        <taxon>Metazoa</taxon>
        <taxon>Ecdysozoa</taxon>
        <taxon>Arthropoda</taxon>
        <taxon>Hexapoda</taxon>
        <taxon>Insecta</taxon>
        <taxon>Pterygota</taxon>
        <taxon>Neoptera</taxon>
        <taxon>Endopterygota</taxon>
        <taxon>Diptera</taxon>
        <taxon>Brachycera</taxon>
        <taxon>Muscomorpha</taxon>
        <taxon>Tephritoidea</taxon>
        <taxon>Tephritidae</taxon>
        <taxon>Bactrocera</taxon>
        <taxon>Bactrocera</taxon>
    </lineage>
</organism>
<evidence type="ECO:0000256" key="4">
    <source>
        <dbReference type="ARBA" id="ARBA00022771"/>
    </source>
</evidence>
<feature type="domain" description="C2H2-type" evidence="10">
    <location>
        <begin position="192"/>
        <end position="219"/>
    </location>
</feature>
<dbReference type="InterPro" id="IPR050331">
    <property type="entry name" value="Zinc_finger"/>
</dbReference>
<feature type="compositionally biased region" description="Basic residues" evidence="9">
    <location>
        <begin position="164"/>
        <end position="173"/>
    </location>
</feature>
<name>A0A6I9V5M2_BACDO</name>
<feature type="domain" description="C2H2-type" evidence="10">
    <location>
        <begin position="220"/>
        <end position="247"/>
    </location>
</feature>
<dbReference type="PROSITE" id="PS50157">
    <property type="entry name" value="ZINC_FINGER_C2H2_2"/>
    <property type="match status" value="6"/>
</dbReference>
<reference evidence="12" key="1">
    <citation type="submission" date="2025-05" db="UniProtKB">
        <authorList>
            <consortium name="RefSeq"/>
        </authorList>
    </citation>
    <scope>NUCLEOTIDE SEQUENCE [LARGE SCALE GENOMIC DNA]</scope>
</reference>
<dbReference type="InterPro" id="IPR012934">
    <property type="entry name" value="Znf_AD"/>
</dbReference>
<accession>A0A6I9V5M2</accession>
<dbReference type="Pfam" id="PF12874">
    <property type="entry name" value="zf-met"/>
    <property type="match status" value="1"/>
</dbReference>
<dbReference type="RefSeq" id="XP_011207014.2">
    <property type="nucleotide sequence ID" value="XM_011208712.4"/>
</dbReference>
<keyword evidence="6" id="KW-0539">Nucleus</keyword>
<dbReference type="PANTHER" id="PTHR16515">
    <property type="entry name" value="PR DOMAIN ZINC FINGER PROTEIN"/>
    <property type="match status" value="1"/>
</dbReference>
<feature type="domain" description="C2H2-type" evidence="10">
    <location>
        <begin position="371"/>
        <end position="398"/>
    </location>
</feature>
<dbReference type="Pfam" id="PF07776">
    <property type="entry name" value="zf-AD"/>
    <property type="match status" value="1"/>
</dbReference>
<feature type="binding site" evidence="8">
    <location>
        <position position="48"/>
    </location>
    <ligand>
        <name>Zn(2+)</name>
        <dbReference type="ChEBI" id="CHEBI:29105"/>
    </ligand>
</feature>
<dbReference type="Gene3D" id="3.30.160.60">
    <property type="entry name" value="Classic Zinc Finger"/>
    <property type="match status" value="5"/>
</dbReference>
<dbReference type="InterPro" id="IPR013087">
    <property type="entry name" value="Znf_C2H2_type"/>
</dbReference>